<dbReference type="AlphaFoldDB" id="A0A238Z8W4"/>
<dbReference type="Pfam" id="PF14292">
    <property type="entry name" value="SusE"/>
    <property type="match status" value="1"/>
</dbReference>
<accession>A0A238Z8W4</accession>
<dbReference type="EMBL" id="FZNT01000015">
    <property type="protein sequence ID" value="SNR79572.1"/>
    <property type="molecule type" value="Genomic_DNA"/>
</dbReference>
<evidence type="ECO:0000259" key="1">
    <source>
        <dbReference type="Pfam" id="PF14292"/>
    </source>
</evidence>
<evidence type="ECO:0000313" key="3">
    <source>
        <dbReference type="Proteomes" id="UP000198384"/>
    </source>
</evidence>
<sequence length="581" mass="63900">MKHIYIKIVFLLAVILTVGACKEEDNLQPEGLWELSVPSIVAPENNAKIVLDENNASELITFNWTAATSSLGYGVYYSVIIVDAENPDYENPLMEITAENGGKGLSASVSYEDLDTALSLAGFNANTDVNLMWAAVAKSLSKEEMGTGNLTVTRFENEIIPTQLFISGTATESGTDMAQAISLRRLNNSEGKPSNIYEMYTSLTAGNTFMFYSEQSLPAHKYGGAEDVLVKNGEPMSVAEDGEYRITVNLDNNTYSLLKIDRWNVKGSPIIGGWGSDEPLAYIGGGVWQATMDLVDTGGFLFRADVPNEGYWNYLLKRVVGTANEVIMESQAGDQGLSYEDIPSEVKGTMIVTLDLSSNAYTYSIEKDPNATEPIETPETLYLFVNNTMIEEMTKDGDIFNNTNYLALQNGDVVTLNTASDGTGSSFTMFSNIGATDTPDDIKASVSSDLVAGSDEISVERDQAYGFSIDFANAKFTWSYYNLFLFHWDEVNQKWDDRDEFLLTYVHPYKFTTTASLKAGFDMKFFSPWDNDFGADDPSALIGTMTNRGGSNFKNITTDGSYNITVEVTNDYASATYEFAQ</sequence>
<dbReference type="Proteomes" id="UP000198384">
    <property type="component" value="Unassembled WGS sequence"/>
</dbReference>
<dbReference type="InterPro" id="IPR025970">
    <property type="entry name" value="SusE"/>
</dbReference>
<evidence type="ECO:0000313" key="2">
    <source>
        <dbReference type="EMBL" id="SNR79572.1"/>
    </source>
</evidence>
<dbReference type="Gene3D" id="2.60.40.3620">
    <property type="match status" value="2"/>
</dbReference>
<keyword evidence="3" id="KW-1185">Reference proteome</keyword>
<name>A0A238Z8W4_9FLAO</name>
<reference evidence="2 3" key="1">
    <citation type="submission" date="2017-06" db="EMBL/GenBank/DDBJ databases">
        <authorList>
            <person name="Kim H.J."/>
            <person name="Triplett B.A."/>
        </authorList>
    </citation>
    <scope>NUCLEOTIDE SEQUENCE [LARGE SCALE GENOMIC DNA]</scope>
    <source>
        <strain evidence="2 3">DSM 29150</strain>
    </source>
</reference>
<dbReference type="PROSITE" id="PS51257">
    <property type="entry name" value="PROKAR_LIPOPROTEIN"/>
    <property type="match status" value="1"/>
</dbReference>
<protein>
    <submittedName>
        <fullName evidence="2">SusE outer membrane protein</fullName>
    </submittedName>
</protein>
<dbReference type="RefSeq" id="WP_089382988.1">
    <property type="nucleotide sequence ID" value="NZ_FZNT01000015.1"/>
</dbReference>
<feature type="domain" description="SusE outer membrane protein" evidence="1">
    <location>
        <begin position="39"/>
        <end position="133"/>
    </location>
</feature>
<proteinExistence type="predicted"/>
<gene>
    <name evidence="2" type="ORF">SAMN06265371_1154</name>
</gene>
<organism evidence="2 3">
    <name type="scientific">Lutibacter agarilyticus</name>
    <dbReference type="NCBI Taxonomy" id="1109740"/>
    <lineage>
        <taxon>Bacteria</taxon>
        <taxon>Pseudomonadati</taxon>
        <taxon>Bacteroidota</taxon>
        <taxon>Flavobacteriia</taxon>
        <taxon>Flavobacteriales</taxon>
        <taxon>Flavobacteriaceae</taxon>
        <taxon>Lutibacter</taxon>
    </lineage>
</organism>
<dbReference type="OrthoDB" id="975117at2"/>